<dbReference type="SUPFAM" id="SSF56524">
    <property type="entry name" value="Oxidoreductase molybdopterin-binding domain"/>
    <property type="match status" value="1"/>
</dbReference>
<keyword evidence="1" id="KW-0732">Signal</keyword>
<evidence type="ECO:0000313" key="3">
    <source>
        <dbReference type="EMBL" id="WZC47781.1"/>
    </source>
</evidence>
<dbReference type="RefSeq" id="WP_341365901.1">
    <property type="nucleotide sequence ID" value="NZ_CP150951.2"/>
</dbReference>
<sequence length="169" mass="18301">MTSFIKMLGLIAALASPVASHAETLAMPETEVILTVSGAISHSNIDGTAQFDMQMLTDLDGTAFETTTIWTDGVQVFEGVALDVLMDQLGVTEGTILATAINDYTVEIPVSDAVEGGPMVAYKVNGDTMSVRDKGPLWVVYPYDGNADYRSEVIYARSIWQLDRMEIVE</sequence>
<organism evidence="3 4">
    <name type="scientific">Yoonia phaeophyticola</name>
    <dbReference type="NCBI Taxonomy" id="3137369"/>
    <lineage>
        <taxon>Bacteria</taxon>
        <taxon>Pseudomonadati</taxon>
        <taxon>Pseudomonadota</taxon>
        <taxon>Alphaproteobacteria</taxon>
        <taxon>Rhodobacterales</taxon>
        <taxon>Paracoccaceae</taxon>
        <taxon>Yoonia</taxon>
    </lineage>
</organism>
<evidence type="ECO:0000256" key="1">
    <source>
        <dbReference type="SAM" id="SignalP"/>
    </source>
</evidence>
<gene>
    <name evidence="3" type="ORF">AABB29_12815</name>
</gene>
<proteinExistence type="predicted"/>
<reference evidence="4" key="1">
    <citation type="submission" date="2024-04" db="EMBL/GenBank/DDBJ databases">
        <title>Phylogenomic analyses of a clade within the roseobacter group suggest taxonomic reassignments of species of the genera Aestuariivita, Citreicella, Loktanella, Nautella, Pelagibaca, Ruegeria, Thalassobius, Thiobacimonas and Tropicibacter, and the proposal o.</title>
        <authorList>
            <person name="Jeon C.O."/>
        </authorList>
    </citation>
    <scope>NUCLEOTIDE SEQUENCE [LARGE SCALE GENOMIC DNA]</scope>
    <source>
        <strain evidence="4">BS5-3</strain>
    </source>
</reference>
<keyword evidence="4" id="KW-1185">Reference proteome</keyword>
<dbReference type="InterPro" id="IPR036374">
    <property type="entry name" value="OxRdtase_Mopterin-bd_sf"/>
</dbReference>
<dbReference type="Pfam" id="PF00174">
    <property type="entry name" value="Oxidored_molyb"/>
    <property type="match status" value="1"/>
</dbReference>
<evidence type="ECO:0000313" key="4">
    <source>
        <dbReference type="Proteomes" id="UP001440612"/>
    </source>
</evidence>
<dbReference type="Proteomes" id="UP001440612">
    <property type="component" value="Chromosome"/>
</dbReference>
<dbReference type="EMBL" id="CP150951">
    <property type="protein sequence ID" value="WZC47781.1"/>
    <property type="molecule type" value="Genomic_DNA"/>
</dbReference>
<dbReference type="Gene3D" id="3.90.420.10">
    <property type="entry name" value="Oxidoreductase, molybdopterin-binding domain"/>
    <property type="match status" value="1"/>
</dbReference>
<feature type="domain" description="Oxidoreductase molybdopterin-binding" evidence="2">
    <location>
        <begin position="73"/>
        <end position="142"/>
    </location>
</feature>
<dbReference type="InterPro" id="IPR000572">
    <property type="entry name" value="OxRdtase_Mopterin-bd_dom"/>
</dbReference>
<feature type="chain" id="PRO_5045703117" evidence="1">
    <location>
        <begin position="23"/>
        <end position="169"/>
    </location>
</feature>
<evidence type="ECO:0000259" key="2">
    <source>
        <dbReference type="Pfam" id="PF00174"/>
    </source>
</evidence>
<protein>
    <submittedName>
        <fullName evidence="3">Molybdopterin-dependent oxidoreductase</fullName>
    </submittedName>
</protein>
<accession>A0ABZ2V023</accession>
<name>A0ABZ2V023_9RHOB</name>
<feature type="signal peptide" evidence="1">
    <location>
        <begin position="1"/>
        <end position="22"/>
    </location>
</feature>